<dbReference type="RefSeq" id="XP_004829607.1">
    <property type="nucleotide sequence ID" value="XM_004829550.1"/>
</dbReference>
<name>L0AY66_THEEQ</name>
<accession>L0AY66</accession>
<gene>
    <name evidence="2" type="ORF">BEWA_027900</name>
</gene>
<reference evidence="2 3" key="1">
    <citation type="journal article" date="2012" name="BMC Genomics">
        <title>Comparative genomic analysis and phylogenetic position of Theileria equi.</title>
        <authorList>
            <person name="Kappmeyer L.S."/>
            <person name="Thiagarajan M."/>
            <person name="Herndon D.R."/>
            <person name="Ramsay J.D."/>
            <person name="Caler E."/>
            <person name="Djikeng A."/>
            <person name="Gillespie J.J."/>
            <person name="Lau A.O."/>
            <person name="Roalson E.H."/>
            <person name="Silva J.C."/>
            <person name="Silva M.G."/>
            <person name="Suarez C.E."/>
            <person name="Ueti M.W."/>
            <person name="Nene V.M."/>
            <person name="Mealey R.H."/>
            <person name="Knowles D.P."/>
            <person name="Brayton K.A."/>
        </authorList>
    </citation>
    <scope>NUCLEOTIDE SEQUENCE [LARGE SCALE GENOMIC DNA]</scope>
    <source>
        <strain evidence="2 3">WA</strain>
    </source>
</reference>
<dbReference type="GeneID" id="15807105"/>
<keyword evidence="3" id="KW-1185">Reference proteome</keyword>
<organism evidence="2 3">
    <name type="scientific">Theileria equi strain WA</name>
    <dbReference type="NCBI Taxonomy" id="1537102"/>
    <lineage>
        <taxon>Eukaryota</taxon>
        <taxon>Sar</taxon>
        <taxon>Alveolata</taxon>
        <taxon>Apicomplexa</taxon>
        <taxon>Aconoidasida</taxon>
        <taxon>Piroplasmida</taxon>
        <taxon>Theileriidae</taxon>
        <taxon>Theileria</taxon>
    </lineage>
</organism>
<evidence type="ECO:0000313" key="3">
    <source>
        <dbReference type="Proteomes" id="UP000031512"/>
    </source>
</evidence>
<dbReference type="OrthoDB" id="361466at2759"/>
<evidence type="ECO:0000256" key="1">
    <source>
        <dbReference type="SAM" id="SignalP"/>
    </source>
</evidence>
<dbReference type="KEGG" id="beq:BEWA_027900"/>
<keyword evidence="1" id="KW-0732">Signal</keyword>
<evidence type="ECO:0000313" key="2">
    <source>
        <dbReference type="EMBL" id="AFZ79941.1"/>
    </source>
</evidence>
<dbReference type="EMBL" id="CP001669">
    <property type="protein sequence ID" value="AFZ79941.1"/>
    <property type="molecule type" value="Genomic_DNA"/>
</dbReference>
<sequence>MELLYALFILHAASVIAFRAHFNPSRDKFAVFAKNSYFDIKKRFQRRARRLKQIIPPTVRRLDRMEENAARYIQKDQKVRFGERLSQIPGDGGMIPGLKSTSNAPEAVVNYYKSYFFDKKKRIPCELDKNYDLFRENEWENIQRIIRDPQKTFGCFEGKEPVMNEPFYKPMEKFEPNEEYKRATFRKLVKKTVTVEIPEKLKRNQGYYGLVVESIFSKISKEEMDRLRLMEINMKMGNYKYDKNIYGTDDDDTLEELPTM</sequence>
<dbReference type="Proteomes" id="UP000031512">
    <property type="component" value="Chromosome 1"/>
</dbReference>
<feature type="chain" id="PRO_5003939536" evidence="1">
    <location>
        <begin position="18"/>
        <end position="260"/>
    </location>
</feature>
<dbReference type="VEuPathDB" id="PiroplasmaDB:BEWA_027900"/>
<dbReference type="AlphaFoldDB" id="L0AY66"/>
<proteinExistence type="predicted"/>
<dbReference type="eggNOG" id="ENOG502QXMA">
    <property type="taxonomic scope" value="Eukaryota"/>
</dbReference>
<protein>
    <submittedName>
        <fullName evidence="2">Signal peptide-containing protein</fullName>
    </submittedName>
</protein>
<feature type="signal peptide" evidence="1">
    <location>
        <begin position="1"/>
        <end position="17"/>
    </location>
</feature>